<feature type="compositionally biased region" description="Polar residues" evidence="1">
    <location>
        <begin position="349"/>
        <end position="360"/>
    </location>
</feature>
<dbReference type="AlphaFoldDB" id="A0A2A4JU05"/>
<reference evidence="3" key="1">
    <citation type="submission" date="2017-09" db="EMBL/GenBank/DDBJ databases">
        <title>Contemporary evolution of a Lepidopteran species, Heliothis virescens, in response to modern agricultural practices.</title>
        <authorList>
            <person name="Fritz M.L."/>
            <person name="Deyonke A.M."/>
            <person name="Papanicolaou A."/>
            <person name="Micinski S."/>
            <person name="Westbrook J."/>
            <person name="Gould F."/>
        </authorList>
    </citation>
    <scope>NUCLEOTIDE SEQUENCE [LARGE SCALE GENOMIC DNA]</scope>
    <source>
        <strain evidence="3">HvINT-</strain>
        <tissue evidence="3">Whole body</tissue>
    </source>
</reference>
<dbReference type="Pfam" id="PF02389">
    <property type="entry name" value="Cornifin"/>
    <property type="match status" value="1"/>
</dbReference>
<feature type="region of interest" description="Disordered" evidence="1">
    <location>
        <begin position="25"/>
        <end position="178"/>
    </location>
</feature>
<feature type="compositionally biased region" description="Polar residues" evidence="1">
    <location>
        <begin position="303"/>
        <end position="335"/>
    </location>
</feature>
<evidence type="ECO:0000256" key="2">
    <source>
        <dbReference type="SAM" id="Phobius"/>
    </source>
</evidence>
<gene>
    <name evidence="3" type="ORF">B5V51_11596</name>
</gene>
<feature type="transmembrane region" description="Helical" evidence="2">
    <location>
        <begin position="480"/>
        <end position="502"/>
    </location>
</feature>
<feature type="compositionally biased region" description="Pro residues" evidence="1">
    <location>
        <begin position="99"/>
        <end position="129"/>
    </location>
</feature>
<name>A0A2A4JU05_HELVI</name>
<keyword evidence="2" id="KW-0472">Membrane</keyword>
<feature type="region of interest" description="Disordered" evidence="1">
    <location>
        <begin position="298"/>
        <end position="388"/>
    </location>
</feature>
<protein>
    <submittedName>
        <fullName evidence="3">Uncharacterized protein</fullName>
    </submittedName>
</protein>
<dbReference type="STRING" id="7102.A0A2A4JU05"/>
<feature type="compositionally biased region" description="Pro residues" evidence="1">
    <location>
        <begin position="161"/>
        <end position="175"/>
    </location>
</feature>
<keyword evidence="2" id="KW-0812">Transmembrane</keyword>
<organism evidence="3">
    <name type="scientific">Heliothis virescens</name>
    <name type="common">Tobacco budworm moth</name>
    <dbReference type="NCBI Taxonomy" id="7102"/>
    <lineage>
        <taxon>Eukaryota</taxon>
        <taxon>Metazoa</taxon>
        <taxon>Ecdysozoa</taxon>
        <taxon>Arthropoda</taxon>
        <taxon>Hexapoda</taxon>
        <taxon>Insecta</taxon>
        <taxon>Pterygota</taxon>
        <taxon>Neoptera</taxon>
        <taxon>Endopterygota</taxon>
        <taxon>Lepidoptera</taxon>
        <taxon>Glossata</taxon>
        <taxon>Ditrysia</taxon>
        <taxon>Noctuoidea</taxon>
        <taxon>Noctuidae</taxon>
        <taxon>Heliothinae</taxon>
        <taxon>Heliothis</taxon>
    </lineage>
</organism>
<feature type="compositionally biased region" description="Pro residues" evidence="1">
    <location>
        <begin position="30"/>
        <end position="89"/>
    </location>
</feature>
<sequence>MQEFCGTLTPDILKPIIELHKHKSIVVPTPSEPHVPAPSEPDVPAPSEPDVPAPSEPDVPAPSEPDVPAPSEPDVPAPSEPDVPAPSEPHVPAAYKPDVPAPSEPDVPAPSDPDVPAPSEPDVPAPSEPDVPAAYKPDVPTPSEPHLPALLEPDVSAPSEPDVPAPSEPDVPAPSEPDILCKKDKRHCYSGETLNAVVDLVVSMCACSNKKISKDDSVTCKIENGSNGLNSEMTRKLDRMCEKIGEIYAKLEEIGSSKGESDDSNKPDSKVTVINDLHTINEVFDARKEVNGQTIGKKEKITDINQPTQTKVGTTVNQPTGNDDNISNNSPQDTIPNEEKNHTNKNTEIGNTVNTNVNNLDKSRKKHQHLSNKNKNTQLNNAQDFNEKIEDETRKNIVNNTAYILQNENFENKSDDTLQNKLNVKNSSTRKESTSPDTTILRPGIVKPADKKVNIGSRRADNPNADVKEAATQQFSLETVIAVSVCGFAYGTLLAIVVRMTYTRCTRQRYDGNHLRA</sequence>
<comment type="caution">
    <text evidence="3">The sequence shown here is derived from an EMBL/GenBank/DDBJ whole genome shotgun (WGS) entry which is preliminary data.</text>
</comment>
<evidence type="ECO:0000256" key="1">
    <source>
        <dbReference type="SAM" id="MobiDB-lite"/>
    </source>
</evidence>
<evidence type="ECO:0000313" key="3">
    <source>
        <dbReference type="EMBL" id="PCG75481.1"/>
    </source>
</evidence>
<feature type="compositionally biased region" description="Polar residues" evidence="1">
    <location>
        <begin position="373"/>
        <end position="384"/>
    </location>
</feature>
<feature type="compositionally biased region" description="Basic residues" evidence="1">
    <location>
        <begin position="363"/>
        <end position="372"/>
    </location>
</feature>
<proteinExistence type="predicted"/>
<keyword evidence="2" id="KW-1133">Transmembrane helix</keyword>
<accession>A0A2A4JU05</accession>
<dbReference type="EMBL" id="NWSH01000588">
    <property type="protein sequence ID" value="PCG75481.1"/>
    <property type="molecule type" value="Genomic_DNA"/>
</dbReference>